<reference evidence="8" key="2">
    <citation type="journal article" date="2023" name="IMA Fungus">
        <title>Comparative genomic study of the Penicillium genus elucidates a diverse pangenome and 15 lateral gene transfer events.</title>
        <authorList>
            <person name="Petersen C."/>
            <person name="Sorensen T."/>
            <person name="Nielsen M.R."/>
            <person name="Sondergaard T.E."/>
            <person name="Sorensen J.L."/>
            <person name="Fitzpatrick D.A."/>
            <person name="Frisvad J.C."/>
            <person name="Nielsen K.L."/>
        </authorList>
    </citation>
    <scope>NUCLEOTIDE SEQUENCE</scope>
    <source>
        <strain evidence="8">IBT 35673</strain>
    </source>
</reference>
<name>A0A9W9QLF6_PENBR</name>
<dbReference type="PROSITE" id="PS50059">
    <property type="entry name" value="FKBP_PPIASE"/>
    <property type="match status" value="1"/>
</dbReference>
<evidence type="ECO:0000256" key="2">
    <source>
        <dbReference type="ARBA" id="ARBA00002388"/>
    </source>
</evidence>
<reference evidence="8" key="1">
    <citation type="submission" date="2022-12" db="EMBL/GenBank/DDBJ databases">
        <authorList>
            <person name="Petersen C."/>
        </authorList>
    </citation>
    <scope>NUCLEOTIDE SEQUENCE</scope>
    <source>
        <strain evidence="8">IBT 35673</strain>
    </source>
</reference>
<feature type="domain" description="PPIase FKBP-type" evidence="7">
    <location>
        <begin position="20"/>
        <end position="117"/>
    </location>
</feature>
<dbReference type="FunFam" id="3.10.50.40:FF:000025">
    <property type="entry name" value="Peptidylprolyl isomerase"/>
    <property type="match status" value="1"/>
</dbReference>
<evidence type="ECO:0000256" key="4">
    <source>
        <dbReference type="ARBA" id="ARBA00023235"/>
    </source>
</evidence>
<dbReference type="InterPro" id="IPR050689">
    <property type="entry name" value="FKBP-type_PPIase"/>
</dbReference>
<organism evidence="8 9">
    <name type="scientific">Penicillium brevicompactum</name>
    <dbReference type="NCBI Taxonomy" id="5074"/>
    <lineage>
        <taxon>Eukaryota</taxon>
        <taxon>Fungi</taxon>
        <taxon>Dikarya</taxon>
        <taxon>Ascomycota</taxon>
        <taxon>Pezizomycotina</taxon>
        <taxon>Eurotiomycetes</taxon>
        <taxon>Eurotiomycetidae</taxon>
        <taxon>Eurotiales</taxon>
        <taxon>Aspergillaceae</taxon>
        <taxon>Penicillium</taxon>
    </lineage>
</organism>
<evidence type="ECO:0000256" key="1">
    <source>
        <dbReference type="ARBA" id="ARBA00000971"/>
    </source>
</evidence>
<dbReference type="GO" id="GO:0003755">
    <property type="term" value="F:peptidyl-prolyl cis-trans isomerase activity"/>
    <property type="evidence" value="ECO:0007669"/>
    <property type="project" value="UniProtKB-KW"/>
</dbReference>
<evidence type="ECO:0000256" key="3">
    <source>
        <dbReference type="ARBA" id="ARBA00023110"/>
    </source>
</evidence>
<proteinExistence type="inferred from homology"/>
<evidence type="ECO:0000313" key="9">
    <source>
        <dbReference type="Proteomes" id="UP001147695"/>
    </source>
</evidence>
<protein>
    <recommendedName>
        <fullName evidence="6">peptidylprolyl isomerase</fullName>
        <ecNumber evidence="6">5.2.1.8</ecNumber>
    </recommendedName>
</protein>
<comment type="similarity">
    <text evidence="5">Belongs to the FKBP-type PPIase family. FKBP1 subfamily.</text>
</comment>
<keyword evidence="4 6" id="KW-0413">Isomerase</keyword>
<comment type="catalytic activity">
    <reaction evidence="1 6">
        <text>[protein]-peptidylproline (omega=180) = [protein]-peptidylproline (omega=0)</text>
        <dbReference type="Rhea" id="RHEA:16237"/>
        <dbReference type="Rhea" id="RHEA-COMP:10747"/>
        <dbReference type="Rhea" id="RHEA-COMP:10748"/>
        <dbReference type="ChEBI" id="CHEBI:83833"/>
        <dbReference type="ChEBI" id="CHEBI:83834"/>
        <dbReference type="EC" id="5.2.1.8"/>
    </reaction>
</comment>
<dbReference type="AlphaFoldDB" id="A0A9W9QLF6"/>
<dbReference type="SUPFAM" id="SSF54534">
    <property type="entry name" value="FKBP-like"/>
    <property type="match status" value="1"/>
</dbReference>
<dbReference type="PANTHER" id="PTHR10516:SF443">
    <property type="entry name" value="FK506-BINDING PROTEIN 59-RELATED"/>
    <property type="match status" value="1"/>
</dbReference>
<dbReference type="Gene3D" id="3.10.50.40">
    <property type="match status" value="1"/>
</dbReference>
<dbReference type="GO" id="GO:0005737">
    <property type="term" value="C:cytoplasm"/>
    <property type="evidence" value="ECO:0007669"/>
    <property type="project" value="TreeGrafter"/>
</dbReference>
<sequence>MGVEKTILENGNGVDYPKVGERVAIHYRGCLYDPSKEAEHFMGAEFDSSYKRGSPLATPIGVGRLIQGWDEGVPQMSLGEKAILTISADYGYGDRGFPGLIPANSQLVFEVKLVSIGTKSI</sequence>
<dbReference type="Proteomes" id="UP001147695">
    <property type="component" value="Unassembled WGS sequence"/>
</dbReference>
<dbReference type="InterPro" id="IPR046357">
    <property type="entry name" value="PPIase_dom_sf"/>
</dbReference>
<comment type="function">
    <text evidence="2">PPIases accelerate the folding of proteins. It catalyzes the cis-trans isomerization of proline imidic peptide bonds in oligopeptides.</text>
</comment>
<dbReference type="PANTHER" id="PTHR10516">
    <property type="entry name" value="PEPTIDYL-PROLYL CIS-TRANS ISOMERASE"/>
    <property type="match status" value="1"/>
</dbReference>
<evidence type="ECO:0000256" key="6">
    <source>
        <dbReference type="PROSITE-ProRule" id="PRU00277"/>
    </source>
</evidence>
<evidence type="ECO:0000259" key="7">
    <source>
        <dbReference type="PROSITE" id="PS50059"/>
    </source>
</evidence>
<keyword evidence="3 6" id="KW-0697">Rotamase</keyword>
<dbReference type="InterPro" id="IPR001179">
    <property type="entry name" value="PPIase_FKBP_dom"/>
</dbReference>
<dbReference type="EMBL" id="JAPZBQ010000003">
    <property type="protein sequence ID" value="KAJ5338714.1"/>
    <property type="molecule type" value="Genomic_DNA"/>
</dbReference>
<dbReference type="EC" id="5.2.1.8" evidence="6"/>
<evidence type="ECO:0000313" key="8">
    <source>
        <dbReference type="EMBL" id="KAJ5338714.1"/>
    </source>
</evidence>
<comment type="caution">
    <text evidence="8">The sequence shown here is derived from an EMBL/GenBank/DDBJ whole genome shotgun (WGS) entry which is preliminary data.</text>
</comment>
<evidence type="ECO:0000256" key="5">
    <source>
        <dbReference type="ARBA" id="ARBA00038106"/>
    </source>
</evidence>
<dbReference type="Pfam" id="PF00254">
    <property type="entry name" value="FKBP_C"/>
    <property type="match status" value="1"/>
</dbReference>
<accession>A0A9W9QLF6</accession>
<gene>
    <name evidence="8" type="ORF">N7452_005442</name>
</gene>